<sequence>MANKCVEIVRISSDKYIHHQAFDEVVDSLCEGMRGIGYAPVIIYNKVNVSCDFSILIGAHLLSDQALASLPDNVIIYNLEQIPEPSERYNSIVRQSYLDALIRSRIWDYSQKNIQLLRSFYSADRIDYVPIGYSSCLSRLSVREKDIDVLFYGSLGDRRRIVLDKLKASGYVVHVAFGVYGKERDALIERAKIVINIHHYPSKILEVARVSYLMANAKAVVSECSPNTEVYHHLRDGLCLVPYDGLVDACIDLLGDDSKRKELENNAFLAVQKQSYVDILSNEMLWKNDKFYVKPVLPKKINLGSGKDWRTDYLNIDILERSNPDWLVDISAPMFWGKKIQTSRFGDFVLFKGMFELILANDVLEHIPDLVAAMTSCLFLLKEGGEMHIQVPYDLSFGAWQDPTHIRAFNERSWLYYTDWHWYLGWTKERFHLEKQEFVLSSVGKVLKEQNMDTATILRSPRAIDSIRVVLKKINIPDAGIPNK</sequence>
<dbReference type="RefSeq" id="WP_059138339.1">
    <property type="nucleotide sequence ID" value="NZ_LMBR01000022.1"/>
</dbReference>
<dbReference type="Gene3D" id="3.40.50.150">
    <property type="entry name" value="Vaccinia Virus protein VP39"/>
    <property type="match status" value="1"/>
</dbReference>
<accession>A0A101JSZ6</accession>
<dbReference type="Gene3D" id="3.40.50.2000">
    <property type="entry name" value="Glycogen Phosphorylase B"/>
    <property type="match status" value="1"/>
</dbReference>
<dbReference type="EMBL" id="LMBR01000022">
    <property type="protein sequence ID" value="KUL32461.1"/>
    <property type="molecule type" value="Genomic_DNA"/>
</dbReference>
<proteinExistence type="predicted"/>
<reference evidence="1 2" key="1">
    <citation type="submission" date="2015-10" db="EMBL/GenBank/DDBJ databases">
        <title>Draft Genome Sequence of Chlorobium limicola strain Frasassi Growing under Artificial Lighting in the Frasassi Cave System.</title>
        <authorList>
            <person name="Mansor M."/>
            <person name="Macalady J."/>
        </authorList>
    </citation>
    <scope>NUCLEOTIDE SEQUENCE [LARGE SCALE GENOMIC DNA]</scope>
    <source>
        <strain evidence="1 2">Frasassi</strain>
    </source>
</reference>
<evidence type="ECO:0008006" key="3">
    <source>
        <dbReference type="Google" id="ProtNLM"/>
    </source>
</evidence>
<dbReference type="Proteomes" id="UP000053937">
    <property type="component" value="Unassembled WGS sequence"/>
</dbReference>
<evidence type="ECO:0000313" key="2">
    <source>
        <dbReference type="Proteomes" id="UP000053937"/>
    </source>
</evidence>
<gene>
    <name evidence="1" type="ORF">ASB62_01665</name>
</gene>
<comment type="caution">
    <text evidence="1">The sequence shown here is derived from an EMBL/GenBank/DDBJ whole genome shotgun (WGS) entry which is preliminary data.</text>
</comment>
<evidence type="ECO:0000313" key="1">
    <source>
        <dbReference type="EMBL" id="KUL32461.1"/>
    </source>
</evidence>
<dbReference type="SUPFAM" id="SSF53335">
    <property type="entry name" value="S-adenosyl-L-methionine-dependent methyltransferases"/>
    <property type="match status" value="1"/>
</dbReference>
<dbReference type="InterPro" id="IPR029063">
    <property type="entry name" value="SAM-dependent_MTases_sf"/>
</dbReference>
<name>A0A101JSZ6_CHLLI</name>
<dbReference type="OrthoDB" id="5443558at2"/>
<protein>
    <recommendedName>
        <fullName evidence="3">Methyltransferase type 11</fullName>
    </recommendedName>
</protein>
<dbReference type="AlphaFoldDB" id="A0A101JSZ6"/>
<organism evidence="1 2">
    <name type="scientific">Chlorobium limicola</name>
    <dbReference type="NCBI Taxonomy" id="1092"/>
    <lineage>
        <taxon>Bacteria</taxon>
        <taxon>Pseudomonadati</taxon>
        <taxon>Chlorobiota</taxon>
        <taxon>Chlorobiia</taxon>
        <taxon>Chlorobiales</taxon>
        <taxon>Chlorobiaceae</taxon>
        <taxon>Chlorobium/Pelodictyon group</taxon>
        <taxon>Chlorobium</taxon>
    </lineage>
</organism>
<keyword evidence="2" id="KW-1185">Reference proteome</keyword>